<protein>
    <submittedName>
        <fullName evidence="1">Uncharacterized protein</fullName>
    </submittedName>
</protein>
<dbReference type="RefSeq" id="WP_236907388.1">
    <property type="nucleotide sequence ID" value="NZ_CATNZX010000030.1"/>
</dbReference>
<dbReference type="InterPro" id="IPR045853">
    <property type="entry name" value="Pep_chain_release_fac_I_sf"/>
</dbReference>
<name>A0A140GS04_CLOPF</name>
<dbReference type="PATRIC" id="fig|1502.177.peg.3607"/>
<dbReference type="Proteomes" id="UP000070260">
    <property type="component" value="Plasmid pJFP838A"/>
</dbReference>
<accession>A0A140GS04</accession>
<reference evidence="1 2" key="1">
    <citation type="journal article" date="2016" name="PLoS ONE">
        <title>Plasmid Characterization and Chromosome Analysis of Two netF+ Clostridium perfringens Isolates Associated with Foal and Canine Necrotizing Enteritis.</title>
        <authorList>
            <person name="Mehdizadeh Gohari I."/>
            <person name="Kropinski A.M."/>
            <person name="Weese S.J."/>
            <person name="Parreira V.R."/>
            <person name="Whitehead A.E."/>
            <person name="Boerlin P."/>
            <person name="Prescott J.F."/>
        </authorList>
    </citation>
    <scope>NUCLEOTIDE SEQUENCE [LARGE SCALE GENOMIC DNA]</scope>
    <source>
        <strain evidence="1 2">JP838</strain>
        <plasmid evidence="2">Plasmid pJFP838A</plasmid>
    </source>
</reference>
<proteinExistence type="predicted"/>
<dbReference type="AlphaFoldDB" id="A0A140GS04"/>
<evidence type="ECO:0000313" key="1">
    <source>
        <dbReference type="EMBL" id="AMN31313.1"/>
    </source>
</evidence>
<gene>
    <name evidence="1" type="ORF">JFP838_pA0397</name>
</gene>
<dbReference type="EMBL" id="CP013615">
    <property type="protein sequence ID" value="AMN31313.1"/>
    <property type="molecule type" value="Genomic_DNA"/>
</dbReference>
<keyword evidence="1" id="KW-0614">Plasmid</keyword>
<evidence type="ECO:0000313" key="2">
    <source>
        <dbReference type="Proteomes" id="UP000070260"/>
    </source>
</evidence>
<organism evidence="1 2">
    <name type="scientific">Clostridium perfringens</name>
    <dbReference type="NCBI Taxonomy" id="1502"/>
    <lineage>
        <taxon>Bacteria</taxon>
        <taxon>Bacillati</taxon>
        <taxon>Bacillota</taxon>
        <taxon>Clostridia</taxon>
        <taxon>Eubacteriales</taxon>
        <taxon>Clostridiaceae</taxon>
        <taxon>Clostridium</taxon>
    </lineage>
</organism>
<geneLocation type="plasmid" evidence="1 2">
    <name>pJFP838A</name>
</geneLocation>
<sequence length="256" mass="29747">MSYFNYDYSKFEKFGITEFDFKIDIKRAWTCGNANFKCNGEVVVSLESYGLSVGCSSERSQIANKTKALDLIYILLKEKLYKYKEIKVLPGVTIDEYVNELLMYKEKGELVYGSFNGHILYSDKVTLDDAYKQITGRSKEEYCKEIEDFLGRSKKFKRRIPELSKFWMEEGRKVLEEDKWGEWDRVVPIRLNDLNEGISLSQCLDIIKLLNDGKSFKHIKRLVETQGHSAVSFGLLCSMLKQFSTKGNELVDYLND</sequence>
<dbReference type="SUPFAM" id="SSF75620">
    <property type="entry name" value="Release factor"/>
    <property type="match status" value="1"/>
</dbReference>